<dbReference type="GO" id="GO:0047429">
    <property type="term" value="F:nucleoside triphosphate diphosphatase activity"/>
    <property type="evidence" value="ECO:0007669"/>
    <property type="project" value="InterPro"/>
</dbReference>
<dbReference type="CDD" id="cd11529">
    <property type="entry name" value="NTP-PPase_MazG_Cterm"/>
    <property type="match status" value="1"/>
</dbReference>
<dbReference type="GO" id="GO:0006203">
    <property type="term" value="P:dGTP catabolic process"/>
    <property type="evidence" value="ECO:0007669"/>
    <property type="project" value="TreeGrafter"/>
</dbReference>
<dbReference type="OrthoDB" id="9808939at2"/>
<keyword evidence="3" id="KW-0489">Methyltransferase</keyword>
<dbReference type="EMBL" id="FQXI01000004">
    <property type="protein sequence ID" value="SHH20111.1"/>
    <property type="molecule type" value="Genomic_DNA"/>
</dbReference>
<keyword evidence="4" id="KW-1185">Reference proteome</keyword>
<dbReference type="GO" id="GO:0046081">
    <property type="term" value="P:dUTP catabolic process"/>
    <property type="evidence" value="ECO:0007669"/>
    <property type="project" value="TreeGrafter"/>
</dbReference>
<dbReference type="InterPro" id="IPR035013">
    <property type="entry name" value="YabN_N"/>
</dbReference>
<dbReference type="Pfam" id="PF03819">
    <property type="entry name" value="MazG"/>
    <property type="match status" value="1"/>
</dbReference>
<evidence type="ECO:0000259" key="2">
    <source>
        <dbReference type="Pfam" id="PF03819"/>
    </source>
</evidence>
<dbReference type="SUPFAM" id="SSF101386">
    <property type="entry name" value="all-alpha NTP pyrophosphatases"/>
    <property type="match status" value="1"/>
</dbReference>
<dbReference type="PANTHER" id="PTHR30522">
    <property type="entry name" value="NUCLEOSIDE TRIPHOSPHATE PYROPHOSPHOHYDROLASE"/>
    <property type="match status" value="1"/>
</dbReference>
<dbReference type="Pfam" id="PF00590">
    <property type="entry name" value="TP_methylase"/>
    <property type="match status" value="1"/>
</dbReference>
<dbReference type="InterPro" id="IPR011551">
    <property type="entry name" value="NTP_PyrPHydrolase_MazG"/>
</dbReference>
<dbReference type="Proteomes" id="UP000184032">
    <property type="component" value="Unassembled WGS sequence"/>
</dbReference>
<dbReference type="SUPFAM" id="SSF53790">
    <property type="entry name" value="Tetrapyrrole methylase"/>
    <property type="match status" value="1"/>
</dbReference>
<dbReference type="Gene3D" id="1.10.287.1080">
    <property type="entry name" value="MazG-like"/>
    <property type="match status" value="1"/>
</dbReference>
<feature type="domain" description="Tetrapyrrole methylase" evidence="1">
    <location>
        <begin position="1"/>
        <end position="191"/>
    </location>
</feature>
<name>A0A1M5R1S2_9FIRM</name>
<dbReference type="Gene3D" id="3.40.1010.10">
    <property type="entry name" value="Cobalt-precorrin-4 Transmethylase, Domain 1"/>
    <property type="match status" value="1"/>
</dbReference>
<dbReference type="AlphaFoldDB" id="A0A1M5R1S2"/>
<dbReference type="CDD" id="cd11723">
    <property type="entry name" value="YabN_N_like"/>
    <property type="match status" value="1"/>
</dbReference>
<dbReference type="InterPro" id="IPR014777">
    <property type="entry name" value="4pyrrole_Mease_sub1"/>
</dbReference>
<dbReference type="GO" id="GO:0046052">
    <property type="term" value="P:UTP catabolic process"/>
    <property type="evidence" value="ECO:0007669"/>
    <property type="project" value="TreeGrafter"/>
</dbReference>
<evidence type="ECO:0000259" key="1">
    <source>
        <dbReference type="Pfam" id="PF00590"/>
    </source>
</evidence>
<gene>
    <name evidence="3" type="ORF">SAMN02745245_00781</name>
</gene>
<dbReference type="InterPro" id="IPR048011">
    <property type="entry name" value="NTP-PPase_MazG-like_C"/>
</dbReference>
<keyword evidence="3" id="KW-0808">Transferase</keyword>
<dbReference type="GO" id="GO:0032259">
    <property type="term" value="P:methylation"/>
    <property type="evidence" value="ECO:0007669"/>
    <property type="project" value="UniProtKB-KW"/>
</dbReference>
<dbReference type="GO" id="GO:0008168">
    <property type="term" value="F:methyltransferase activity"/>
    <property type="evidence" value="ECO:0007669"/>
    <property type="project" value="UniProtKB-KW"/>
</dbReference>
<evidence type="ECO:0000313" key="3">
    <source>
        <dbReference type="EMBL" id="SHH20111.1"/>
    </source>
</evidence>
<dbReference type="InterPro" id="IPR000878">
    <property type="entry name" value="4pyrrol_Mease"/>
</dbReference>
<evidence type="ECO:0000313" key="4">
    <source>
        <dbReference type="Proteomes" id="UP000184032"/>
    </source>
</evidence>
<dbReference type="RefSeq" id="WP_073183948.1">
    <property type="nucleotide sequence ID" value="NZ_FQXI01000004.1"/>
</dbReference>
<dbReference type="InterPro" id="IPR035996">
    <property type="entry name" value="4pyrrol_Methylase_sf"/>
</dbReference>
<feature type="domain" description="NTP pyrophosphohydrolase MazG-like" evidence="2">
    <location>
        <begin position="348"/>
        <end position="407"/>
    </location>
</feature>
<protein>
    <submittedName>
        <fullName evidence="3">Tetrapyrrole methylase family protein / MazG family protein</fullName>
    </submittedName>
</protein>
<dbReference type="GO" id="GO:0046061">
    <property type="term" value="P:dATP catabolic process"/>
    <property type="evidence" value="ECO:0007669"/>
    <property type="project" value="TreeGrafter"/>
</dbReference>
<dbReference type="STRING" id="1120995.SAMN02745245_00781"/>
<proteinExistence type="predicted"/>
<reference evidence="3 4" key="1">
    <citation type="submission" date="2016-11" db="EMBL/GenBank/DDBJ databases">
        <authorList>
            <person name="Jaros S."/>
            <person name="Januszkiewicz K."/>
            <person name="Wedrychowicz H."/>
        </authorList>
    </citation>
    <scope>NUCLEOTIDE SEQUENCE [LARGE SCALE GENOMIC DNA]</scope>
    <source>
        <strain evidence="3 4">DSM 21120</strain>
    </source>
</reference>
<dbReference type="InterPro" id="IPR004518">
    <property type="entry name" value="MazG-like_dom"/>
</dbReference>
<dbReference type="PANTHER" id="PTHR30522:SF0">
    <property type="entry name" value="NUCLEOSIDE TRIPHOSPHATE PYROPHOSPHOHYDROLASE"/>
    <property type="match status" value="1"/>
</dbReference>
<sequence>MINIVGLGATDKYGLTLEAVEIIANGNKNFARTKEHEAMEYFSEKDIEYSTFDYLYETKASFEEVYDEIVDILLRESKDCDINYFVPGNPLIAERTVVKLLERTEDYNLIMGMSFIEPMLRAVKRDPSRALILLDGDDFNPLYINVHSDVLITQVYNRRIAVDLKLSLSEIYSDEYYIYLVTDAGLKSEDVNYIPIFELDRVDNINHQTAIYIPSSEEIKSLSDIVTLLEKNELDIKHSAGKDEFDNFLNSTLNILNKIIEINREGSYYIYEIFDEMYKKVEENRDFHKLSVEKINDIGYNYNSLEEINNKEFIDELIDSDTEVIKRTVEVIDKVTSIGFVWNDVEGVLEKVAEELDELKSALEEKNPVEISEEMGDLIFTCLNLCRFLKLDVKDVLNSTVDKFVNRFSIMSKLASQRNLNLTALDLPSLDKLYNEAKEILKSIN</sequence>
<accession>A0A1M5R1S2</accession>
<organism evidence="3 4">
    <name type="scientific">Anaerosphaera aminiphila DSM 21120</name>
    <dbReference type="NCBI Taxonomy" id="1120995"/>
    <lineage>
        <taxon>Bacteria</taxon>
        <taxon>Bacillati</taxon>
        <taxon>Bacillota</taxon>
        <taxon>Tissierellia</taxon>
        <taxon>Tissierellales</taxon>
        <taxon>Peptoniphilaceae</taxon>
        <taxon>Anaerosphaera</taxon>
    </lineage>
</organism>
<dbReference type="GO" id="GO:0046047">
    <property type="term" value="P:TTP catabolic process"/>
    <property type="evidence" value="ECO:0007669"/>
    <property type="project" value="TreeGrafter"/>
</dbReference>
<dbReference type="GO" id="GO:0046076">
    <property type="term" value="P:dTTP catabolic process"/>
    <property type="evidence" value="ECO:0007669"/>
    <property type="project" value="TreeGrafter"/>
</dbReference>